<keyword evidence="1" id="KW-0812">Transmembrane</keyword>
<dbReference type="EMBL" id="MU004230">
    <property type="protein sequence ID" value="KAF2674970.1"/>
    <property type="molecule type" value="Genomic_DNA"/>
</dbReference>
<dbReference type="GO" id="GO:0030866">
    <property type="term" value="P:cortical actin cytoskeleton organization"/>
    <property type="evidence" value="ECO:0007669"/>
    <property type="project" value="TreeGrafter"/>
</dbReference>
<dbReference type="GO" id="GO:0005938">
    <property type="term" value="C:cell cortex"/>
    <property type="evidence" value="ECO:0007669"/>
    <property type="project" value="TreeGrafter"/>
</dbReference>
<dbReference type="Proteomes" id="UP000799302">
    <property type="component" value="Unassembled WGS sequence"/>
</dbReference>
<dbReference type="PANTHER" id="PTHR36414:SF1">
    <property type="entry name" value="PROTEIN SUR7"/>
    <property type="match status" value="1"/>
</dbReference>
<feature type="transmembrane region" description="Helical" evidence="1">
    <location>
        <begin position="184"/>
        <end position="206"/>
    </location>
</feature>
<feature type="transmembrane region" description="Helical" evidence="1">
    <location>
        <begin position="111"/>
        <end position="134"/>
    </location>
</feature>
<accession>A0A6A6UT40</accession>
<dbReference type="PANTHER" id="PTHR36414">
    <property type="entry name" value="PROTEIN SUR7"/>
    <property type="match status" value="1"/>
</dbReference>
<dbReference type="Pfam" id="PF06687">
    <property type="entry name" value="SUR7"/>
    <property type="match status" value="1"/>
</dbReference>
<evidence type="ECO:0000256" key="1">
    <source>
        <dbReference type="SAM" id="Phobius"/>
    </source>
</evidence>
<dbReference type="OrthoDB" id="5419460at2759"/>
<name>A0A6A6UT40_9PEZI</name>
<dbReference type="InterPro" id="IPR009571">
    <property type="entry name" value="SUR7/Rim9-like_fungi"/>
</dbReference>
<organism evidence="2 3">
    <name type="scientific">Microthyrium microscopicum</name>
    <dbReference type="NCBI Taxonomy" id="703497"/>
    <lineage>
        <taxon>Eukaryota</taxon>
        <taxon>Fungi</taxon>
        <taxon>Dikarya</taxon>
        <taxon>Ascomycota</taxon>
        <taxon>Pezizomycotina</taxon>
        <taxon>Dothideomycetes</taxon>
        <taxon>Dothideomycetes incertae sedis</taxon>
        <taxon>Microthyriales</taxon>
        <taxon>Microthyriaceae</taxon>
        <taxon>Microthyrium</taxon>
    </lineage>
</organism>
<reference evidence="2" key="1">
    <citation type="journal article" date="2020" name="Stud. Mycol.">
        <title>101 Dothideomycetes genomes: a test case for predicting lifestyles and emergence of pathogens.</title>
        <authorList>
            <person name="Haridas S."/>
            <person name="Albert R."/>
            <person name="Binder M."/>
            <person name="Bloem J."/>
            <person name="Labutti K."/>
            <person name="Salamov A."/>
            <person name="Andreopoulos B."/>
            <person name="Baker S."/>
            <person name="Barry K."/>
            <person name="Bills G."/>
            <person name="Bluhm B."/>
            <person name="Cannon C."/>
            <person name="Castanera R."/>
            <person name="Culley D."/>
            <person name="Daum C."/>
            <person name="Ezra D."/>
            <person name="Gonzalez J."/>
            <person name="Henrissat B."/>
            <person name="Kuo A."/>
            <person name="Liang C."/>
            <person name="Lipzen A."/>
            <person name="Lutzoni F."/>
            <person name="Magnuson J."/>
            <person name="Mondo S."/>
            <person name="Nolan M."/>
            <person name="Ohm R."/>
            <person name="Pangilinan J."/>
            <person name="Park H.-J."/>
            <person name="Ramirez L."/>
            <person name="Alfaro M."/>
            <person name="Sun H."/>
            <person name="Tritt A."/>
            <person name="Yoshinaga Y."/>
            <person name="Zwiers L.-H."/>
            <person name="Turgeon B."/>
            <person name="Goodwin S."/>
            <person name="Spatafora J."/>
            <person name="Crous P."/>
            <person name="Grigoriev I."/>
        </authorList>
    </citation>
    <scope>NUCLEOTIDE SEQUENCE</scope>
    <source>
        <strain evidence="2">CBS 115976</strain>
    </source>
</reference>
<evidence type="ECO:0000313" key="2">
    <source>
        <dbReference type="EMBL" id="KAF2674970.1"/>
    </source>
</evidence>
<dbReference type="GO" id="GO:0032185">
    <property type="term" value="P:septin cytoskeleton organization"/>
    <property type="evidence" value="ECO:0007669"/>
    <property type="project" value="TreeGrafter"/>
</dbReference>
<proteinExistence type="predicted"/>
<dbReference type="GO" id="GO:0006897">
    <property type="term" value="P:endocytosis"/>
    <property type="evidence" value="ECO:0007669"/>
    <property type="project" value="TreeGrafter"/>
</dbReference>
<dbReference type="GO" id="GO:0005886">
    <property type="term" value="C:plasma membrane"/>
    <property type="evidence" value="ECO:0007669"/>
    <property type="project" value="InterPro"/>
</dbReference>
<feature type="transmembrane region" description="Helical" evidence="1">
    <location>
        <begin position="141"/>
        <end position="164"/>
    </location>
</feature>
<dbReference type="AlphaFoldDB" id="A0A6A6UT40"/>
<dbReference type="GO" id="GO:0045121">
    <property type="term" value="C:membrane raft"/>
    <property type="evidence" value="ECO:0007669"/>
    <property type="project" value="TreeGrafter"/>
</dbReference>
<keyword evidence="3" id="KW-1185">Reference proteome</keyword>
<keyword evidence="1" id="KW-0472">Membrane</keyword>
<sequence>MARPILGLISLVFLAGAILFQFFIILSGGVHSSPETKIYFLQADTTGMAAPNPARWTYWSLCGVDGNVNANCGSPVPAFPFDPANRRNFGSSAGVPDAFLTGSKWWYLSRFAWVLFLIALVFSVGAFLLSGLALCTRIGAWISSVLVSFALFWQTVAAALMTAWTVEARNVFRQNEHDASLGKYAYGFTWGAVALLFLSMITFCLAGGSNRKQANTYETSKRSSSRGRSGFFRRRRTSVRKEYV</sequence>
<gene>
    <name evidence="2" type="ORF">BT63DRAFT_420219</name>
</gene>
<evidence type="ECO:0000313" key="3">
    <source>
        <dbReference type="Proteomes" id="UP000799302"/>
    </source>
</evidence>
<dbReference type="GO" id="GO:0031505">
    <property type="term" value="P:fungal-type cell wall organization"/>
    <property type="evidence" value="ECO:0007669"/>
    <property type="project" value="TreeGrafter"/>
</dbReference>
<protein>
    <submittedName>
        <fullName evidence="2">SUR7-domain-containing protein</fullName>
    </submittedName>
</protein>
<keyword evidence="1" id="KW-1133">Transmembrane helix</keyword>